<protein>
    <submittedName>
        <fullName evidence="1">Uncharacterized protein</fullName>
    </submittedName>
</protein>
<proteinExistence type="predicted"/>
<dbReference type="Proteomes" id="UP000664317">
    <property type="component" value="Unassembled WGS sequence"/>
</dbReference>
<keyword evidence="2" id="KW-1185">Reference proteome</keyword>
<dbReference type="RefSeq" id="WP_206578650.1">
    <property type="nucleotide sequence ID" value="NZ_JAFKCT010000005.1"/>
</dbReference>
<dbReference type="EMBL" id="JAFKCT010000005">
    <property type="protein sequence ID" value="MBN7811870.1"/>
    <property type="molecule type" value="Genomic_DNA"/>
</dbReference>
<evidence type="ECO:0000313" key="2">
    <source>
        <dbReference type="Proteomes" id="UP000664317"/>
    </source>
</evidence>
<gene>
    <name evidence="1" type="ORF">J0A68_13020</name>
</gene>
<comment type="caution">
    <text evidence="1">The sequence shown here is derived from an EMBL/GenBank/DDBJ whole genome shotgun (WGS) entry which is preliminary data.</text>
</comment>
<organism evidence="1 2">
    <name type="scientific">Algoriphagus oliviformis</name>
    <dbReference type="NCBI Taxonomy" id="2811231"/>
    <lineage>
        <taxon>Bacteria</taxon>
        <taxon>Pseudomonadati</taxon>
        <taxon>Bacteroidota</taxon>
        <taxon>Cytophagia</taxon>
        <taxon>Cytophagales</taxon>
        <taxon>Cyclobacteriaceae</taxon>
        <taxon>Algoriphagus</taxon>
    </lineage>
</organism>
<evidence type="ECO:0000313" key="1">
    <source>
        <dbReference type="EMBL" id="MBN7811870.1"/>
    </source>
</evidence>
<reference evidence="1 2" key="1">
    <citation type="submission" date="2021-03" db="EMBL/GenBank/DDBJ databases">
        <title>novel species isolated from a fishpond in China.</title>
        <authorList>
            <person name="Lu H."/>
            <person name="Cai Z."/>
        </authorList>
    </citation>
    <scope>NUCLEOTIDE SEQUENCE [LARGE SCALE GENOMIC DNA]</scope>
    <source>
        <strain evidence="1 2">H41</strain>
    </source>
</reference>
<accession>A0ABS3C6W7</accession>
<name>A0ABS3C6W7_9BACT</name>
<sequence length="102" mass="11618">MAIRLEFLAKRWVHAHEEDSGEQLVYRPAGYPMGLSRNRDAIEFFGDGTVRREGIAPTDQIAFSEGRWTVEEDGKTIHILLEGRETLLDVHLLSIDLLIISK</sequence>